<protein>
    <recommendedName>
        <fullName evidence="4">JmjC domain-containing protein</fullName>
    </recommendedName>
</protein>
<evidence type="ECO:0000313" key="2">
    <source>
        <dbReference type="EMBL" id="CAE7025136.1"/>
    </source>
</evidence>
<proteinExistence type="predicted"/>
<gene>
    <name evidence="2" type="ORF">PTTW11_03864</name>
</gene>
<reference evidence="2" key="1">
    <citation type="submission" date="2021-02" db="EMBL/GenBank/DDBJ databases">
        <authorList>
            <person name="Syme A R."/>
            <person name="Syme A R."/>
            <person name="Moolhuijzen P."/>
        </authorList>
    </citation>
    <scope>NUCLEOTIDE SEQUENCE</scope>
    <source>
        <strain evidence="2">W1-1</strain>
    </source>
</reference>
<evidence type="ECO:0000256" key="1">
    <source>
        <dbReference type="SAM" id="MobiDB-lite"/>
    </source>
</evidence>
<organism evidence="2 3">
    <name type="scientific">Pyrenophora teres f. teres</name>
    <dbReference type="NCBI Taxonomy" id="97479"/>
    <lineage>
        <taxon>Eukaryota</taxon>
        <taxon>Fungi</taxon>
        <taxon>Dikarya</taxon>
        <taxon>Ascomycota</taxon>
        <taxon>Pezizomycotina</taxon>
        <taxon>Dothideomycetes</taxon>
        <taxon>Pleosporomycetidae</taxon>
        <taxon>Pleosporales</taxon>
        <taxon>Pleosporineae</taxon>
        <taxon>Pleosporaceae</taxon>
        <taxon>Pyrenophora</taxon>
    </lineage>
</organism>
<evidence type="ECO:0000313" key="3">
    <source>
        <dbReference type="Proteomes" id="UP000472372"/>
    </source>
</evidence>
<name>A0A6S6VXL2_9PLEO</name>
<feature type="region of interest" description="Disordered" evidence="1">
    <location>
        <begin position="1"/>
        <end position="21"/>
    </location>
</feature>
<accession>A0A6S6VXL2</accession>
<sequence length="388" mass="43266">MSRLVSTSSGLQNLTPDARNKDKRSSATWHLWSLDPVVIELQLCPAALAAEIAELLIPGHISFLDSNTGSVAHRFQEIYNATGSRMLKAPLSKRNKPALQLTARFLKLLLQKKQSWKDEAQFHPLLADSADAATAIQDLVGNLENPHYQRHPSTLTFRSPIMDPYIQPYMDTRRTSSPLPHKSSIMTSIMHCGALLTLETSAPTSTSEVYLLSGMRTYLVYPPTSHNMTLLHVYFQELGNGSSPDHADVCRRMQEGVTFLQYPGQVVTIPPYCPTVVFAASTNAAVTLRTRYQEGLPSRFQYLNLLVSQTVACQRVLGRPQAAGEVIEHKIVQLYEDLCAFLGAETDEPAGRKLLAALGRVWKKYGVCFREMLEQHVSEEARESMPKL</sequence>
<dbReference type="AlphaFoldDB" id="A0A6S6VXL2"/>
<dbReference type="Proteomes" id="UP000472372">
    <property type="component" value="Chromosome 3"/>
</dbReference>
<evidence type="ECO:0008006" key="4">
    <source>
        <dbReference type="Google" id="ProtNLM"/>
    </source>
</evidence>
<feature type="compositionally biased region" description="Polar residues" evidence="1">
    <location>
        <begin position="1"/>
        <end position="15"/>
    </location>
</feature>
<dbReference type="EMBL" id="HG992979">
    <property type="protein sequence ID" value="CAE7025136.1"/>
    <property type="molecule type" value="Genomic_DNA"/>
</dbReference>